<dbReference type="SUPFAM" id="SSF49785">
    <property type="entry name" value="Galactose-binding domain-like"/>
    <property type="match status" value="1"/>
</dbReference>
<dbReference type="Gene3D" id="3.40.50.200">
    <property type="entry name" value="Peptidase S8/S53 domain"/>
    <property type="match status" value="1"/>
</dbReference>
<evidence type="ECO:0000313" key="5">
    <source>
        <dbReference type="Proteomes" id="UP000245535"/>
    </source>
</evidence>
<comment type="caution">
    <text evidence="2">Lacks conserved residue(s) required for the propagation of feature annotation.</text>
</comment>
<evidence type="ECO:0000313" key="4">
    <source>
        <dbReference type="EMBL" id="PWJ43944.1"/>
    </source>
</evidence>
<dbReference type="GO" id="GO:0004252">
    <property type="term" value="F:serine-type endopeptidase activity"/>
    <property type="evidence" value="ECO:0007669"/>
    <property type="project" value="InterPro"/>
</dbReference>
<dbReference type="PROSITE" id="PS51892">
    <property type="entry name" value="SUBTILASE"/>
    <property type="match status" value="1"/>
</dbReference>
<dbReference type="GO" id="GO:0006508">
    <property type="term" value="P:proteolysis"/>
    <property type="evidence" value="ECO:0007669"/>
    <property type="project" value="InterPro"/>
</dbReference>
<dbReference type="InterPro" id="IPR000209">
    <property type="entry name" value="Peptidase_S8/S53_dom"/>
</dbReference>
<dbReference type="InterPro" id="IPR036852">
    <property type="entry name" value="Peptidase_S8/S53_dom_sf"/>
</dbReference>
<protein>
    <submittedName>
        <fullName evidence="4">Putative secreted protein (Por secretion system target)</fullName>
    </submittedName>
</protein>
<evidence type="ECO:0000256" key="1">
    <source>
        <dbReference type="ARBA" id="ARBA00011073"/>
    </source>
</evidence>
<dbReference type="EMBL" id="QGDO01000001">
    <property type="protein sequence ID" value="PWJ43944.1"/>
    <property type="molecule type" value="Genomic_DNA"/>
</dbReference>
<reference evidence="4 5" key="1">
    <citation type="submission" date="2018-03" db="EMBL/GenBank/DDBJ databases">
        <title>Genomic Encyclopedia of Archaeal and Bacterial Type Strains, Phase II (KMG-II): from individual species to whole genera.</title>
        <authorList>
            <person name="Goeker M."/>
        </authorList>
    </citation>
    <scope>NUCLEOTIDE SEQUENCE [LARGE SCALE GENOMIC DNA]</scope>
    <source>
        <strain evidence="4 5">DSM 28229</strain>
    </source>
</reference>
<dbReference type="Gene3D" id="2.60.120.380">
    <property type="match status" value="1"/>
</dbReference>
<dbReference type="AlphaFoldDB" id="A0A315ZGT1"/>
<name>A0A315ZGT1_SEDFL</name>
<dbReference type="Pfam" id="PF00082">
    <property type="entry name" value="Peptidase_S8"/>
    <property type="match status" value="1"/>
</dbReference>
<keyword evidence="5" id="KW-1185">Reference proteome</keyword>
<sequence>MIFFQKKFYHISHILILNLFILQKIHSQTVQSIEVSSPNTLFEVGKGEINQAYKDSRKLKIYRRQGKDSYIVEGVKSDSILDSIGLDDSVKFYASNFYNPPNDVRNYLIQFSLESDFIQELQLNKIKYGIVKKYSEYNSYQLRLSAENLVKVQSLKSVTRIDIANKPLSESPLNELDLSVNQIQFLHHKFADFLGKEKVVAIKELQFNKEDIDLSDRSVTTNFEALETSNHATAMATLIGGAGNSFITGKGVAPKTSLASTSYENVFPDVSKMFSDLDVHVQNHSYGFDIANYYSLESSAYDQQVFENPEILHVFSAGNKGDSIPEIGTYKGIGNFANLSGKVKMAKNILLVGAHNQYYEVDLRSSRGPAYDGRLKPEIVAYGRNGSSDAAAYVSGTAILLKEAYQKRYAGSALSSLIKSLLITTAIDIENEGPDYISGYGRLDAERAMSTLINHQFFEDSLKENEIKSFSFSIPSDVSELKLSLVWTDPQANLGDYKALINDLDAVLKTNEGGQVLPWVLSSANHIDSLKLDAIRAEDHLNNVEYISVKKPTEGMYTIEVKSTELHTDFQKFSISYDYTVKDKFEWTYPTFSDPLESGKTRIVRWRNSFESKLGTLEVKWDNLSDEADSWREVKNDIDLNLGYYEWFIPEVTSIGQLRMKVENEYFYSDEFTVNPIPNLNFAVNCDDRFILAWDSISNIESYEIAEISKGVKSFYSLEKENYKYFEKRVSIPETFSLTPYFKNERRGLSSYAVDLNTQFSSCYISSFLVKKGENDLAHLSLELGSILGVKEVHFERVENGFSEVLSIQDNIEETLLNLSIPLEGTGRQVFRASIILEDESLILSDEASILFTQEKDLIVYPNPVLNQYPIYIQSSNQPKTFTLYNLYGKAVFQTDLLGEIDEIFLPNLSEGVYVFQVLENGTFFNSGRIIIQKDQTF</sequence>
<evidence type="ECO:0000259" key="3">
    <source>
        <dbReference type="Pfam" id="PF00082"/>
    </source>
</evidence>
<proteinExistence type="inferred from homology"/>
<dbReference type="RefSeq" id="WP_109615469.1">
    <property type="nucleotide sequence ID" value="NZ_QGDO01000001.1"/>
</dbReference>
<evidence type="ECO:0000256" key="2">
    <source>
        <dbReference type="PROSITE-ProRule" id="PRU01240"/>
    </source>
</evidence>
<gene>
    <name evidence="4" type="ORF">BC781_101294</name>
</gene>
<comment type="caution">
    <text evidence="4">The sequence shown here is derived from an EMBL/GenBank/DDBJ whole genome shotgun (WGS) entry which is preliminary data.</text>
</comment>
<dbReference type="SUPFAM" id="SSF52743">
    <property type="entry name" value="Subtilisin-like"/>
    <property type="match status" value="1"/>
</dbReference>
<dbReference type="PANTHER" id="PTHR43399:SF4">
    <property type="entry name" value="CELL WALL-ASSOCIATED PROTEASE"/>
    <property type="match status" value="1"/>
</dbReference>
<dbReference type="InterPro" id="IPR008979">
    <property type="entry name" value="Galactose-bd-like_sf"/>
</dbReference>
<dbReference type="NCBIfam" id="TIGR04183">
    <property type="entry name" value="Por_Secre_tail"/>
    <property type="match status" value="1"/>
</dbReference>
<comment type="similarity">
    <text evidence="1 2">Belongs to the peptidase S8 family.</text>
</comment>
<dbReference type="OrthoDB" id="9792152at2"/>
<dbReference type="PANTHER" id="PTHR43399">
    <property type="entry name" value="SUBTILISIN-RELATED"/>
    <property type="match status" value="1"/>
</dbReference>
<accession>A0A315ZGT1</accession>
<dbReference type="Proteomes" id="UP000245535">
    <property type="component" value="Unassembled WGS sequence"/>
</dbReference>
<feature type="domain" description="Peptidase S8/S53" evidence="3">
    <location>
        <begin position="212"/>
        <end position="441"/>
    </location>
</feature>
<dbReference type="InterPro" id="IPR026444">
    <property type="entry name" value="Secre_tail"/>
</dbReference>
<dbReference type="InterPro" id="IPR051048">
    <property type="entry name" value="Peptidase_S8/S53_subtilisin"/>
</dbReference>
<organism evidence="4 5">
    <name type="scientific">Sediminitomix flava</name>
    <dbReference type="NCBI Taxonomy" id="379075"/>
    <lineage>
        <taxon>Bacteria</taxon>
        <taxon>Pseudomonadati</taxon>
        <taxon>Bacteroidota</taxon>
        <taxon>Cytophagia</taxon>
        <taxon>Cytophagales</taxon>
        <taxon>Flammeovirgaceae</taxon>
        <taxon>Sediminitomix</taxon>
    </lineage>
</organism>